<gene>
    <name evidence="2" type="ORF">E2C01_096840</name>
</gene>
<proteinExistence type="predicted"/>
<reference evidence="2 3" key="1">
    <citation type="submission" date="2019-05" db="EMBL/GenBank/DDBJ databases">
        <title>Another draft genome of Portunus trituberculatus and its Hox gene families provides insights of decapod evolution.</title>
        <authorList>
            <person name="Jeong J.-H."/>
            <person name="Song I."/>
            <person name="Kim S."/>
            <person name="Choi T."/>
            <person name="Kim D."/>
            <person name="Ryu S."/>
            <person name="Kim W."/>
        </authorList>
    </citation>
    <scope>NUCLEOTIDE SEQUENCE [LARGE SCALE GENOMIC DNA]</scope>
    <source>
        <tissue evidence="2">Muscle</tissue>
    </source>
</reference>
<comment type="caution">
    <text evidence="2">The sequence shown here is derived from an EMBL/GenBank/DDBJ whole genome shotgun (WGS) entry which is preliminary data.</text>
</comment>
<evidence type="ECO:0000313" key="2">
    <source>
        <dbReference type="EMBL" id="MPD01320.1"/>
    </source>
</evidence>
<name>A0A5B7K2T9_PORTR</name>
<evidence type="ECO:0000313" key="3">
    <source>
        <dbReference type="Proteomes" id="UP000324222"/>
    </source>
</evidence>
<dbReference type="Proteomes" id="UP000324222">
    <property type="component" value="Unassembled WGS sequence"/>
</dbReference>
<feature type="region of interest" description="Disordered" evidence="1">
    <location>
        <begin position="42"/>
        <end position="61"/>
    </location>
</feature>
<accession>A0A5B7K2T9</accession>
<feature type="compositionally biased region" description="Low complexity" evidence="1">
    <location>
        <begin position="46"/>
        <end position="61"/>
    </location>
</feature>
<protein>
    <submittedName>
        <fullName evidence="2">Uncharacterized protein</fullName>
    </submittedName>
</protein>
<dbReference type="EMBL" id="VSRR010126610">
    <property type="protein sequence ID" value="MPD01320.1"/>
    <property type="molecule type" value="Genomic_DNA"/>
</dbReference>
<sequence length="61" mass="6725">MTFSRKLLTFSHRLNTNVAFRGTVVPRVLWDLRLGFLTQVNGSLASGHSDSSTPKSTSFSP</sequence>
<organism evidence="2 3">
    <name type="scientific">Portunus trituberculatus</name>
    <name type="common">Swimming crab</name>
    <name type="synonym">Neptunus trituberculatus</name>
    <dbReference type="NCBI Taxonomy" id="210409"/>
    <lineage>
        <taxon>Eukaryota</taxon>
        <taxon>Metazoa</taxon>
        <taxon>Ecdysozoa</taxon>
        <taxon>Arthropoda</taxon>
        <taxon>Crustacea</taxon>
        <taxon>Multicrustacea</taxon>
        <taxon>Malacostraca</taxon>
        <taxon>Eumalacostraca</taxon>
        <taxon>Eucarida</taxon>
        <taxon>Decapoda</taxon>
        <taxon>Pleocyemata</taxon>
        <taxon>Brachyura</taxon>
        <taxon>Eubrachyura</taxon>
        <taxon>Portunoidea</taxon>
        <taxon>Portunidae</taxon>
        <taxon>Portuninae</taxon>
        <taxon>Portunus</taxon>
    </lineage>
</organism>
<evidence type="ECO:0000256" key="1">
    <source>
        <dbReference type="SAM" id="MobiDB-lite"/>
    </source>
</evidence>
<dbReference type="AlphaFoldDB" id="A0A5B7K2T9"/>
<keyword evidence="3" id="KW-1185">Reference proteome</keyword>